<dbReference type="EMBL" id="OX395142">
    <property type="protein sequence ID" value="CAI5796261.1"/>
    <property type="molecule type" value="Genomic_DNA"/>
</dbReference>
<evidence type="ECO:0000313" key="1">
    <source>
        <dbReference type="EMBL" id="CAI5796261.1"/>
    </source>
</evidence>
<accession>A0AA35LHU8</accession>
<protein>
    <submittedName>
        <fullName evidence="1">Uncharacterized protein</fullName>
    </submittedName>
</protein>
<name>A0AA35LHU8_9SAUR</name>
<gene>
    <name evidence="1" type="ORF">PODLI_1B001180</name>
</gene>
<reference evidence="1" key="1">
    <citation type="submission" date="2022-12" db="EMBL/GenBank/DDBJ databases">
        <authorList>
            <person name="Alioto T."/>
            <person name="Alioto T."/>
            <person name="Gomez Garrido J."/>
        </authorList>
    </citation>
    <scope>NUCLEOTIDE SEQUENCE</scope>
</reference>
<dbReference type="Proteomes" id="UP001178461">
    <property type="component" value="Chromosome 17"/>
</dbReference>
<evidence type="ECO:0000313" key="2">
    <source>
        <dbReference type="Proteomes" id="UP001178461"/>
    </source>
</evidence>
<sequence length="114" mass="12974">MTTACLSLEAHFLEKEAPSKPLYEPKKKEKDFDTFEEIRSPFFEHFDELPSFKVPVLSMLLEPKATPGEEKRSLSTWYKPAQTLSPFYVAKAAAFAKHSLCDEKHGKVRSVLAP</sequence>
<keyword evidence="2" id="KW-1185">Reference proteome</keyword>
<organism evidence="1 2">
    <name type="scientific">Podarcis lilfordi</name>
    <name type="common">Lilford's wall lizard</name>
    <dbReference type="NCBI Taxonomy" id="74358"/>
    <lineage>
        <taxon>Eukaryota</taxon>
        <taxon>Metazoa</taxon>
        <taxon>Chordata</taxon>
        <taxon>Craniata</taxon>
        <taxon>Vertebrata</taxon>
        <taxon>Euteleostomi</taxon>
        <taxon>Lepidosauria</taxon>
        <taxon>Squamata</taxon>
        <taxon>Bifurcata</taxon>
        <taxon>Unidentata</taxon>
        <taxon>Episquamata</taxon>
        <taxon>Laterata</taxon>
        <taxon>Lacertibaenia</taxon>
        <taxon>Lacertidae</taxon>
        <taxon>Podarcis</taxon>
    </lineage>
</organism>
<proteinExistence type="predicted"/>
<dbReference type="AlphaFoldDB" id="A0AA35LHU8"/>